<evidence type="ECO:0000313" key="2">
    <source>
        <dbReference type="Proteomes" id="UP000195402"/>
    </source>
</evidence>
<protein>
    <submittedName>
        <fullName evidence="1">Uncharacterized protein</fullName>
    </submittedName>
</protein>
<gene>
    <name evidence="1" type="ORF">BVC80_1117g41</name>
</gene>
<dbReference type="EMBL" id="MVGT01002651">
    <property type="protein sequence ID" value="OVA07042.1"/>
    <property type="molecule type" value="Genomic_DNA"/>
</dbReference>
<dbReference type="AlphaFoldDB" id="A0A200Q9B6"/>
<dbReference type="Proteomes" id="UP000195402">
    <property type="component" value="Unassembled WGS sequence"/>
</dbReference>
<organism evidence="1 2">
    <name type="scientific">Macleaya cordata</name>
    <name type="common">Five-seeded plume-poppy</name>
    <name type="synonym">Bocconia cordata</name>
    <dbReference type="NCBI Taxonomy" id="56857"/>
    <lineage>
        <taxon>Eukaryota</taxon>
        <taxon>Viridiplantae</taxon>
        <taxon>Streptophyta</taxon>
        <taxon>Embryophyta</taxon>
        <taxon>Tracheophyta</taxon>
        <taxon>Spermatophyta</taxon>
        <taxon>Magnoliopsida</taxon>
        <taxon>Ranunculales</taxon>
        <taxon>Papaveraceae</taxon>
        <taxon>Papaveroideae</taxon>
        <taxon>Macleaya</taxon>
    </lineage>
</organism>
<accession>A0A200Q9B6</accession>
<evidence type="ECO:0000313" key="1">
    <source>
        <dbReference type="EMBL" id="OVA07042.1"/>
    </source>
</evidence>
<sequence>MADLYQGRPLCYSRIDFTTFLTMYPSSDLRFVLGNEELEMKFLLLNFPACSSDQHL</sequence>
<comment type="caution">
    <text evidence="1">The sequence shown here is derived from an EMBL/GenBank/DDBJ whole genome shotgun (WGS) entry which is preliminary data.</text>
</comment>
<keyword evidence="2" id="KW-1185">Reference proteome</keyword>
<dbReference type="InParanoid" id="A0A200Q9B6"/>
<reference evidence="1 2" key="1">
    <citation type="journal article" date="2017" name="Mol. Plant">
        <title>The Genome of Medicinal Plant Macleaya cordata Provides New Insights into Benzylisoquinoline Alkaloids Metabolism.</title>
        <authorList>
            <person name="Liu X."/>
            <person name="Liu Y."/>
            <person name="Huang P."/>
            <person name="Ma Y."/>
            <person name="Qing Z."/>
            <person name="Tang Q."/>
            <person name="Cao H."/>
            <person name="Cheng P."/>
            <person name="Zheng Y."/>
            <person name="Yuan Z."/>
            <person name="Zhou Y."/>
            <person name="Liu J."/>
            <person name="Tang Z."/>
            <person name="Zhuo Y."/>
            <person name="Zhang Y."/>
            <person name="Yu L."/>
            <person name="Huang J."/>
            <person name="Yang P."/>
            <person name="Peng Q."/>
            <person name="Zhang J."/>
            <person name="Jiang W."/>
            <person name="Zhang Z."/>
            <person name="Lin K."/>
            <person name="Ro D.K."/>
            <person name="Chen X."/>
            <person name="Xiong X."/>
            <person name="Shang Y."/>
            <person name="Huang S."/>
            <person name="Zeng J."/>
        </authorList>
    </citation>
    <scope>NUCLEOTIDE SEQUENCE [LARGE SCALE GENOMIC DNA]</scope>
    <source>
        <strain evidence="2">cv. BLH2017</strain>
        <tissue evidence="1">Root</tissue>
    </source>
</reference>
<name>A0A200Q9B6_MACCD</name>
<proteinExistence type="predicted"/>